<dbReference type="GO" id="GO:0030599">
    <property type="term" value="F:pectinesterase activity"/>
    <property type="evidence" value="ECO:0007669"/>
    <property type="project" value="UniProtKB-UniRule"/>
</dbReference>
<protein>
    <recommendedName>
        <fullName evidence="4 12">Pectinesterase</fullName>
        <ecNumber evidence="4 12">3.1.1.11</ecNumber>
    </recommendedName>
</protein>
<comment type="catalytic activity">
    <reaction evidence="10 12">
        <text>[(1-&gt;4)-alpha-D-galacturonosyl methyl ester](n) + n H2O = [(1-&gt;4)-alpha-D-galacturonosyl](n) + n methanol + n H(+)</text>
        <dbReference type="Rhea" id="RHEA:22380"/>
        <dbReference type="Rhea" id="RHEA-COMP:14570"/>
        <dbReference type="Rhea" id="RHEA-COMP:14573"/>
        <dbReference type="ChEBI" id="CHEBI:15377"/>
        <dbReference type="ChEBI" id="CHEBI:15378"/>
        <dbReference type="ChEBI" id="CHEBI:17790"/>
        <dbReference type="ChEBI" id="CHEBI:140522"/>
        <dbReference type="ChEBI" id="CHEBI:140523"/>
        <dbReference type="EC" id="3.1.1.11"/>
    </reaction>
</comment>
<feature type="active site" evidence="11">
    <location>
        <position position="228"/>
    </location>
</feature>
<sequence length="372" mass="40822">MTTNYVFPATFLKTLLLLFLVHLIPVFSLKITPIPENVESLKSWSASNLVSVKARNNDVAGLDPALVAAEKQVVVIKVRQDGSGQFKTVNEAIKSIPSGNTKRTIIWIGPGIYKEKITVERSKPFVTFYGSAADMPKLTFDGTAAKYGTVDSASVIVLSDYFMAANIIFENSAPEPDGVRKGAQAVAMNIWGDKAAFYNCKFIGFQDTLCDDKGNHFFKDCYIEGTVDFIFGDGKSIYLNTEVRSVRDGAVITAQAREKEEDDTGFAFVHCLVSGPGNAKTYLGRAWKERAKVVFLYSDLGTVVNSEGWSDKGNVKSQKTVFYGEYKCKGPGSSTTGRAKFVKILTDQEAKPFLDINYIKGSSWLLPPPTLV</sequence>
<evidence type="ECO:0000256" key="10">
    <source>
        <dbReference type="ARBA" id="ARBA00047928"/>
    </source>
</evidence>
<dbReference type="InterPro" id="IPR033131">
    <property type="entry name" value="Pectinesterase_Asp_AS"/>
</dbReference>
<keyword evidence="15" id="KW-1185">Reference proteome</keyword>
<dbReference type="GO" id="GO:0045490">
    <property type="term" value="P:pectin catabolic process"/>
    <property type="evidence" value="ECO:0007669"/>
    <property type="project" value="UniProtKB-UniRule"/>
</dbReference>
<feature type="domain" description="Pectinesterase catalytic" evidence="13">
    <location>
        <begin position="77"/>
        <end position="361"/>
    </location>
</feature>
<dbReference type="EMBL" id="MVGT01001388">
    <property type="protein sequence ID" value="OVA12361.1"/>
    <property type="molecule type" value="Genomic_DNA"/>
</dbReference>
<feature type="chain" id="PRO_5011809208" description="Pectinesterase" evidence="12">
    <location>
        <begin position="29"/>
        <end position="372"/>
    </location>
</feature>
<dbReference type="OrthoDB" id="2019149at2759"/>
<dbReference type="UniPathway" id="UPA00545">
    <property type="reaction ID" value="UER00823"/>
</dbReference>
<dbReference type="Proteomes" id="UP000195402">
    <property type="component" value="Unassembled WGS sequence"/>
</dbReference>
<name>A0A200QPG8_MACCD</name>
<comment type="similarity">
    <text evidence="3">Belongs to the pectinesterase family.</text>
</comment>
<evidence type="ECO:0000313" key="15">
    <source>
        <dbReference type="Proteomes" id="UP000195402"/>
    </source>
</evidence>
<evidence type="ECO:0000256" key="2">
    <source>
        <dbReference type="ARBA" id="ARBA00005184"/>
    </source>
</evidence>
<dbReference type="PROSITE" id="PS00503">
    <property type="entry name" value="PECTINESTERASE_2"/>
    <property type="match status" value="1"/>
</dbReference>
<gene>
    <name evidence="14" type="ORF">BVC80_1799g72</name>
</gene>
<dbReference type="FunFam" id="2.160.20.10:FF:000008">
    <property type="entry name" value="Pectinesterase"/>
    <property type="match status" value="1"/>
</dbReference>
<dbReference type="SUPFAM" id="SSF51126">
    <property type="entry name" value="Pectin lyase-like"/>
    <property type="match status" value="1"/>
</dbReference>
<evidence type="ECO:0000256" key="8">
    <source>
        <dbReference type="ARBA" id="ARBA00022801"/>
    </source>
</evidence>
<comment type="pathway">
    <text evidence="2 12">Glycan metabolism; pectin degradation; 2-dehydro-3-deoxy-D-gluconate from pectin: step 1/5.</text>
</comment>
<dbReference type="PANTHER" id="PTHR31321:SF126">
    <property type="entry name" value="PECTINESTERASE"/>
    <property type="match status" value="1"/>
</dbReference>
<keyword evidence="8 12" id="KW-0378">Hydrolase</keyword>
<evidence type="ECO:0000313" key="14">
    <source>
        <dbReference type="EMBL" id="OVA12361.1"/>
    </source>
</evidence>
<evidence type="ECO:0000256" key="12">
    <source>
        <dbReference type="RuleBase" id="RU000589"/>
    </source>
</evidence>
<keyword evidence="6" id="KW-0964">Secreted</keyword>
<dbReference type="Gene3D" id="2.160.20.10">
    <property type="entry name" value="Single-stranded right-handed beta-helix, Pectin lyase-like"/>
    <property type="match status" value="1"/>
</dbReference>
<dbReference type="InterPro" id="IPR011050">
    <property type="entry name" value="Pectin_lyase_fold/virulence"/>
</dbReference>
<keyword evidence="7 12" id="KW-0732">Signal</keyword>
<evidence type="ECO:0000256" key="4">
    <source>
        <dbReference type="ARBA" id="ARBA00013229"/>
    </source>
</evidence>
<evidence type="ECO:0000259" key="13">
    <source>
        <dbReference type="Pfam" id="PF01095"/>
    </source>
</evidence>
<evidence type="ECO:0000256" key="6">
    <source>
        <dbReference type="ARBA" id="ARBA00022525"/>
    </source>
</evidence>
<comment type="subcellular location">
    <subcellularLocation>
        <location evidence="1">Secreted</location>
        <location evidence="1">Cell wall</location>
    </subcellularLocation>
</comment>
<comment type="caution">
    <text evidence="14">The sequence shown here is derived from an EMBL/GenBank/DDBJ whole genome shotgun (WGS) entry which is preliminary data.</text>
</comment>
<dbReference type="AlphaFoldDB" id="A0A200QPG8"/>
<accession>A0A200QPG8</accession>
<dbReference type="GO" id="GO:0042545">
    <property type="term" value="P:cell wall modification"/>
    <property type="evidence" value="ECO:0007669"/>
    <property type="project" value="UniProtKB-UniRule"/>
</dbReference>
<feature type="signal peptide" evidence="12">
    <location>
        <begin position="1"/>
        <end position="28"/>
    </location>
</feature>
<reference evidence="14 15" key="1">
    <citation type="journal article" date="2017" name="Mol. Plant">
        <title>The Genome of Medicinal Plant Macleaya cordata Provides New Insights into Benzylisoquinoline Alkaloids Metabolism.</title>
        <authorList>
            <person name="Liu X."/>
            <person name="Liu Y."/>
            <person name="Huang P."/>
            <person name="Ma Y."/>
            <person name="Qing Z."/>
            <person name="Tang Q."/>
            <person name="Cao H."/>
            <person name="Cheng P."/>
            <person name="Zheng Y."/>
            <person name="Yuan Z."/>
            <person name="Zhou Y."/>
            <person name="Liu J."/>
            <person name="Tang Z."/>
            <person name="Zhuo Y."/>
            <person name="Zhang Y."/>
            <person name="Yu L."/>
            <person name="Huang J."/>
            <person name="Yang P."/>
            <person name="Peng Q."/>
            <person name="Zhang J."/>
            <person name="Jiang W."/>
            <person name="Zhang Z."/>
            <person name="Lin K."/>
            <person name="Ro D.K."/>
            <person name="Chen X."/>
            <person name="Xiong X."/>
            <person name="Shang Y."/>
            <person name="Huang S."/>
            <person name="Zeng J."/>
        </authorList>
    </citation>
    <scope>NUCLEOTIDE SEQUENCE [LARGE SCALE GENOMIC DNA]</scope>
    <source>
        <strain evidence="15">cv. BLH2017</strain>
        <tissue evidence="14">Root</tissue>
    </source>
</reference>
<dbReference type="FunCoup" id="A0A200QPG8">
    <property type="interactions" value="130"/>
</dbReference>
<dbReference type="InterPro" id="IPR012334">
    <property type="entry name" value="Pectin_lyas_fold"/>
</dbReference>
<dbReference type="PANTHER" id="PTHR31321">
    <property type="entry name" value="ACYL-COA THIOESTER HYDROLASE YBHC-RELATED"/>
    <property type="match status" value="1"/>
</dbReference>
<dbReference type="STRING" id="56857.A0A200QPG8"/>
<dbReference type="OMA" id="WIAVNTM"/>
<organism evidence="14 15">
    <name type="scientific">Macleaya cordata</name>
    <name type="common">Five-seeded plume-poppy</name>
    <name type="synonym">Bocconia cordata</name>
    <dbReference type="NCBI Taxonomy" id="56857"/>
    <lineage>
        <taxon>Eukaryota</taxon>
        <taxon>Viridiplantae</taxon>
        <taxon>Streptophyta</taxon>
        <taxon>Embryophyta</taxon>
        <taxon>Tracheophyta</taxon>
        <taxon>Spermatophyta</taxon>
        <taxon>Magnoliopsida</taxon>
        <taxon>Ranunculales</taxon>
        <taxon>Papaveraceae</taxon>
        <taxon>Papaveroideae</taxon>
        <taxon>Macleaya</taxon>
    </lineage>
</organism>
<evidence type="ECO:0000256" key="11">
    <source>
        <dbReference type="PROSITE-ProRule" id="PRU10040"/>
    </source>
</evidence>
<evidence type="ECO:0000256" key="3">
    <source>
        <dbReference type="ARBA" id="ARBA00008891"/>
    </source>
</evidence>
<keyword evidence="5" id="KW-0134">Cell wall</keyword>
<evidence type="ECO:0000256" key="7">
    <source>
        <dbReference type="ARBA" id="ARBA00022729"/>
    </source>
</evidence>
<dbReference type="Pfam" id="PF01095">
    <property type="entry name" value="Pectinesterase"/>
    <property type="match status" value="1"/>
</dbReference>
<proteinExistence type="inferred from homology"/>
<evidence type="ECO:0000256" key="1">
    <source>
        <dbReference type="ARBA" id="ARBA00004191"/>
    </source>
</evidence>
<keyword evidence="9 12" id="KW-0063">Aspartyl esterase</keyword>
<dbReference type="EC" id="3.1.1.11" evidence="4 12"/>
<dbReference type="InterPro" id="IPR000070">
    <property type="entry name" value="Pectinesterase_cat"/>
</dbReference>
<evidence type="ECO:0000256" key="9">
    <source>
        <dbReference type="ARBA" id="ARBA00023085"/>
    </source>
</evidence>
<dbReference type="InParanoid" id="A0A200QPG8"/>
<evidence type="ECO:0000256" key="5">
    <source>
        <dbReference type="ARBA" id="ARBA00022512"/>
    </source>
</evidence>